<accession>A0A2P5A4N8</accession>
<protein>
    <submittedName>
        <fullName evidence="1">Uncharacterized protein</fullName>
    </submittedName>
</protein>
<name>A0A2P5A4N8_PARAD</name>
<dbReference type="Proteomes" id="UP000237105">
    <property type="component" value="Unassembled WGS sequence"/>
</dbReference>
<organism evidence="1 2">
    <name type="scientific">Parasponia andersonii</name>
    <name type="common">Sponia andersonii</name>
    <dbReference type="NCBI Taxonomy" id="3476"/>
    <lineage>
        <taxon>Eukaryota</taxon>
        <taxon>Viridiplantae</taxon>
        <taxon>Streptophyta</taxon>
        <taxon>Embryophyta</taxon>
        <taxon>Tracheophyta</taxon>
        <taxon>Spermatophyta</taxon>
        <taxon>Magnoliopsida</taxon>
        <taxon>eudicotyledons</taxon>
        <taxon>Gunneridae</taxon>
        <taxon>Pentapetalae</taxon>
        <taxon>rosids</taxon>
        <taxon>fabids</taxon>
        <taxon>Rosales</taxon>
        <taxon>Cannabaceae</taxon>
        <taxon>Parasponia</taxon>
    </lineage>
</organism>
<evidence type="ECO:0000313" key="1">
    <source>
        <dbReference type="EMBL" id="PON31484.1"/>
    </source>
</evidence>
<sequence length="69" mass="8228">MSCFLEQMMVAWTWEASNGVTIRIGFAFNDEENRGFFMEEFSTEKYDTSFGVWMSSGLDVVLEKWWERH</sequence>
<reference evidence="2" key="1">
    <citation type="submission" date="2016-06" db="EMBL/GenBank/DDBJ databases">
        <title>Parallel loss of symbiosis genes in relatives of nitrogen-fixing non-legume Parasponia.</title>
        <authorList>
            <person name="Van Velzen R."/>
            <person name="Holmer R."/>
            <person name="Bu F."/>
            <person name="Rutten L."/>
            <person name="Van Zeijl A."/>
            <person name="Liu W."/>
            <person name="Santuari L."/>
            <person name="Cao Q."/>
            <person name="Sharma T."/>
            <person name="Shen D."/>
            <person name="Roswanjaya Y."/>
            <person name="Wardhani T."/>
            <person name="Kalhor M.S."/>
            <person name="Jansen J."/>
            <person name="Van den Hoogen J."/>
            <person name="Gungor B."/>
            <person name="Hartog M."/>
            <person name="Hontelez J."/>
            <person name="Verver J."/>
            <person name="Yang W.-C."/>
            <person name="Schijlen E."/>
            <person name="Repin R."/>
            <person name="Schilthuizen M."/>
            <person name="Schranz E."/>
            <person name="Heidstra R."/>
            <person name="Miyata K."/>
            <person name="Fedorova E."/>
            <person name="Kohlen W."/>
            <person name="Bisseling T."/>
            <person name="Smit S."/>
            <person name="Geurts R."/>
        </authorList>
    </citation>
    <scope>NUCLEOTIDE SEQUENCE [LARGE SCALE GENOMIC DNA]</scope>
    <source>
        <strain evidence="2">cv. WU1-14</strain>
    </source>
</reference>
<comment type="caution">
    <text evidence="1">The sequence shown here is derived from an EMBL/GenBank/DDBJ whole genome shotgun (WGS) entry which is preliminary data.</text>
</comment>
<keyword evidence="2" id="KW-1185">Reference proteome</keyword>
<gene>
    <name evidence="1" type="ORF">PanWU01x14_369530</name>
</gene>
<dbReference type="EMBL" id="JXTB01001029">
    <property type="protein sequence ID" value="PON31484.1"/>
    <property type="molecule type" value="Genomic_DNA"/>
</dbReference>
<dbReference type="AlphaFoldDB" id="A0A2P5A4N8"/>
<evidence type="ECO:0000313" key="2">
    <source>
        <dbReference type="Proteomes" id="UP000237105"/>
    </source>
</evidence>
<proteinExistence type="predicted"/>